<sequence>MRADTLLSLALSLISVVTRENSLPMTRRSMVRQGAWRRINICRQRRRLAVSPPRLQGPARSGHKQEILHERCAVYRKPLIRKRTDAIGRINLHHLRGARPGGRLHRLWDFRRVKSGAAASLRAFDAIWRRAGVEVSARHNPSGQTLLLRR</sequence>
<dbReference type="EMBL" id="JAINUF010000009">
    <property type="protein sequence ID" value="KAJ8350536.1"/>
    <property type="molecule type" value="Genomic_DNA"/>
</dbReference>
<proteinExistence type="predicted"/>
<evidence type="ECO:0008006" key="4">
    <source>
        <dbReference type="Google" id="ProtNLM"/>
    </source>
</evidence>
<accession>A0A9Q1F402</accession>
<keyword evidence="1" id="KW-0732">Signal</keyword>
<organism evidence="2 3">
    <name type="scientific">Synaphobranchus kaupii</name>
    <name type="common">Kaup's arrowtooth eel</name>
    <dbReference type="NCBI Taxonomy" id="118154"/>
    <lineage>
        <taxon>Eukaryota</taxon>
        <taxon>Metazoa</taxon>
        <taxon>Chordata</taxon>
        <taxon>Craniata</taxon>
        <taxon>Vertebrata</taxon>
        <taxon>Euteleostomi</taxon>
        <taxon>Actinopterygii</taxon>
        <taxon>Neopterygii</taxon>
        <taxon>Teleostei</taxon>
        <taxon>Anguilliformes</taxon>
        <taxon>Synaphobranchidae</taxon>
        <taxon>Synaphobranchus</taxon>
    </lineage>
</organism>
<feature type="signal peptide" evidence="1">
    <location>
        <begin position="1"/>
        <end position="19"/>
    </location>
</feature>
<evidence type="ECO:0000313" key="3">
    <source>
        <dbReference type="Proteomes" id="UP001152622"/>
    </source>
</evidence>
<protein>
    <recommendedName>
        <fullName evidence="4">Secreted protein</fullName>
    </recommendedName>
</protein>
<feature type="chain" id="PRO_5040241943" description="Secreted protein" evidence="1">
    <location>
        <begin position="20"/>
        <end position="150"/>
    </location>
</feature>
<dbReference type="AlphaFoldDB" id="A0A9Q1F402"/>
<evidence type="ECO:0000313" key="2">
    <source>
        <dbReference type="EMBL" id="KAJ8350536.1"/>
    </source>
</evidence>
<reference evidence="2" key="1">
    <citation type="journal article" date="2023" name="Science">
        <title>Genome structures resolve the early diversification of teleost fishes.</title>
        <authorList>
            <person name="Parey E."/>
            <person name="Louis A."/>
            <person name="Montfort J."/>
            <person name="Bouchez O."/>
            <person name="Roques C."/>
            <person name="Iampietro C."/>
            <person name="Lluch J."/>
            <person name="Castinel A."/>
            <person name="Donnadieu C."/>
            <person name="Desvignes T."/>
            <person name="Floi Bucao C."/>
            <person name="Jouanno E."/>
            <person name="Wen M."/>
            <person name="Mejri S."/>
            <person name="Dirks R."/>
            <person name="Jansen H."/>
            <person name="Henkel C."/>
            <person name="Chen W.J."/>
            <person name="Zahm M."/>
            <person name="Cabau C."/>
            <person name="Klopp C."/>
            <person name="Thompson A.W."/>
            <person name="Robinson-Rechavi M."/>
            <person name="Braasch I."/>
            <person name="Lecointre G."/>
            <person name="Bobe J."/>
            <person name="Postlethwait J.H."/>
            <person name="Berthelot C."/>
            <person name="Roest Crollius H."/>
            <person name="Guiguen Y."/>
        </authorList>
    </citation>
    <scope>NUCLEOTIDE SEQUENCE</scope>
    <source>
        <strain evidence="2">WJC10195</strain>
    </source>
</reference>
<evidence type="ECO:0000256" key="1">
    <source>
        <dbReference type="SAM" id="SignalP"/>
    </source>
</evidence>
<gene>
    <name evidence="2" type="ORF">SKAU_G00256660</name>
</gene>
<comment type="caution">
    <text evidence="2">The sequence shown here is derived from an EMBL/GenBank/DDBJ whole genome shotgun (WGS) entry which is preliminary data.</text>
</comment>
<keyword evidence="3" id="KW-1185">Reference proteome</keyword>
<name>A0A9Q1F402_SYNKA</name>
<dbReference type="Proteomes" id="UP001152622">
    <property type="component" value="Chromosome 9"/>
</dbReference>